<dbReference type="Proteomes" id="UP000504606">
    <property type="component" value="Unplaced"/>
</dbReference>
<name>A0A6J1TS52_FRAOC</name>
<comment type="pathway">
    <text evidence="3">Lipid metabolism; sphingolipid metabolism.</text>
</comment>
<dbReference type="Gene3D" id="3.40.640.10">
    <property type="entry name" value="Type I PLP-dependent aspartate aminotransferase-like (Major domain)"/>
    <property type="match status" value="1"/>
</dbReference>
<dbReference type="GO" id="GO:0030149">
    <property type="term" value="P:sphingolipid catabolic process"/>
    <property type="evidence" value="ECO:0007669"/>
    <property type="project" value="TreeGrafter"/>
</dbReference>
<evidence type="ECO:0000256" key="16">
    <source>
        <dbReference type="PIRSR" id="PIRSR602129-50"/>
    </source>
</evidence>
<evidence type="ECO:0000256" key="17">
    <source>
        <dbReference type="RuleBase" id="RU000382"/>
    </source>
</evidence>
<comment type="cofactor">
    <cofactor evidence="1 16 17">
        <name>pyridoxal 5'-phosphate</name>
        <dbReference type="ChEBI" id="CHEBI:597326"/>
    </cofactor>
</comment>
<comment type="pathway">
    <text evidence="4">Sphingolipid metabolism.</text>
</comment>
<dbReference type="InterPro" id="IPR015424">
    <property type="entry name" value="PyrdxlP-dep_Trfase"/>
</dbReference>
<dbReference type="InterPro" id="IPR050477">
    <property type="entry name" value="GrpII_AminoAcid_Decarb"/>
</dbReference>
<dbReference type="InterPro" id="IPR002129">
    <property type="entry name" value="PyrdxlP-dep_de-COase"/>
</dbReference>
<dbReference type="GO" id="GO:0005789">
    <property type="term" value="C:endoplasmic reticulum membrane"/>
    <property type="evidence" value="ECO:0007669"/>
    <property type="project" value="UniProtKB-SubCell"/>
</dbReference>
<dbReference type="FunFam" id="3.90.1150.10:FF:000247">
    <property type="entry name" value="Sphingosine phosphate lyase, putative"/>
    <property type="match status" value="1"/>
</dbReference>
<evidence type="ECO:0000256" key="15">
    <source>
        <dbReference type="ARBA" id="ARBA00042568"/>
    </source>
</evidence>
<keyword evidence="18" id="KW-1185">Reference proteome</keyword>
<feature type="modified residue" description="N6-(pyridoxal phosphate)lysine" evidence="16">
    <location>
        <position position="342"/>
    </location>
</feature>
<keyword evidence="7 16" id="KW-0663">Pyridoxal phosphate</keyword>
<dbReference type="GO" id="GO:0019752">
    <property type="term" value="P:carboxylic acid metabolic process"/>
    <property type="evidence" value="ECO:0007669"/>
    <property type="project" value="InterPro"/>
</dbReference>
<keyword evidence="8" id="KW-0746">Sphingolipid metabolism</keyword>
<proteinExistence type="inferred from homology"/>
<dbReference type="OrthoDB" id="10254570at2759"/>
<evidence type="ECO:0000256" key="12">
    <source>
        <dbReference type="ARBA" id="ARBA00023239"/>
    </source>
</evidence>
<keyword evidence="12 17" id="KW-0456">Lyase</keyword>
<dbReference type="SUPFAM" id="SSF53383">
    <property type="entry name" value="PLP-dependent transferases"/>
    <property type="match status" value="1"/>
</dbReference>
<dbReference type="FunFam" id="6.10.140.2150:FF:000001">
    <property type="entry name" value="Sphingosine-1-phosphate lyase 1"/>
    <property type="match status" value="1"/>
</dbReference>
<evidence type="ECO:0000256" key="3">
    <source>
        <dbReference type="ARBA" id="ARBA00004760"/>
    </source>
</evidence>
<keyword evidence="6" id="KW-0256">Endoplasmic reticulum</keyword>
<dbReference type="PANTHER" id="PTHR42735">
    <property type="match status" value="1"/>
</dbReference>
<evidence type="ECO:0000256" key="9">
    <source>
        <dbReference type="ARBA" id="ARBA00022989"/>
    </source>
</evidence>
<accession>A0A6J1TS52</accession>
<evidence type="ECO:0000256" key="11">
    <source>
        <dbReference type="ARBA" id="ARBA00023136"/>
    </source>
</evidence>
<dbReference type="CTD" id="46059"/>
<dbReference type="AlphaFoldDB" id="A0A6J1TS52"/>
<dbReference type="InterPro" id="IPR015421">
    <property type="entry name" value="PyrdxlP-dep_Trfase_major"/>
</dbReference>
<evidence type="ECO:0000256" key="8">
    <source>
        <dbReference type="ARBA" id="ARBA00022919"/>
    </source>
</evidence>
<keyword evidence="5" id="KW-0812">Transmembrane</keyword>
<evidence type="ECO:0000313" key="18">
    <source>
        <dbReference type="Proteomes" id="UP000504606"/>
    </source>
</evidence>
<keyword evidence="9" id="KW-1133">Transmembrane helix</keyword>
<evidence type="ECO:0000313" key="19">
    <source>
        <dbReference type="RefSeq" id="XP_026293516.2"/>
    </source>
</evidence>
<evidence type="ECO:0000256" key="13">
    <source>
        <dbReference type="ARBA" id="ARBA00038302"/>
    </source>
</evidence>
<evidence type="ECO:0000256" key="5">
    <source>
        <dbReference type="ARBA" id="ARBA00022692"/>
    </source>
</evidence>
<dbReference type="InterPro" id="IPR015422">
    <property type="entry name" value="PyrdxlP-dep_Trfase_small"/>
</dbReference>
<dbReference type="RefSeq" id="XP_026293516.2">
    <property type="nucleotide sequence ID" value="XM_026437731.2"/>
</dbReference>
<dbReference type="GO" id="GO:0030170">
    <property type="term" value="F:pyridoxal phosphate binding"/>
    <property type="evidence" value="ECO:0007669"/>
    <property type="project" value="InterPro"/>
</dbReference>
<protein>
    <recommendedName>
        <fullName evidence="14">sphinganine-1-phosphate aldolase</fullName>
        <ecNumber evidence="14">4.1.2.27</ecNumber>
    </recommendedName>
    <alternativeName>
        <fullName evidence="15">Sphingosine-1-phosphate aldolase</fullName>
    </alternativeName>
</protein>
<evidence type="ECO:0000256" key="1">
    <source>
        <dbReference type="ARBA" id="ARBA00001933"/>
    </source>
</evidence>
<dbReference type="Pfam" id="PF00282">
    <property type="entry name" value="Pyridoxal_deC"/>
    <property type="match status" value="1"/>
</dbReference>
<dbReference type="GeneID" id="113217708"/>
<evidence type="ECO:0000256" key="4">
    <source>
        <dbReference type="ARBA" id="ARBA00004991"/>
    </source>
</evidence>
<reference evidence="19" key="2">
    <citation type="submission" date="2025-08" db="UniProtKB">
        <authorList>
            <consortium name="RefSeq"/>
        </authorList>
    </citation>
    <scope>IDENTIFICATION</scope>
    <source>
        <tissue evidence="19">Whole organism</tissue>
    </source>
</reference>
<evidence type="ECO:0000256" key="10">
    <source>
        <dbReference type="ARBA" id="ARBA00023098"/>
    </source>
</evidence>
<organism evidence="18 19">
    <name type="scientific">Frankliniella occidentalis</name>
    <name type="common">Western flower thrips</name>
    <name type="synonym">Euthrips occidentalis</name>
    <dbReference type="NCBI Taxonomy" id="133901"/>
    <lineage>
        <taxon>Eukaryota</taxon>
        <taxon>Metazoa</taxon>
        <taxon>Ecdysozoa</taxon>
        <taxon>Arthropoda</taxon>
        <taxon>Hexapoda</taxon>
        <taxon>Insecta</taxon>
        <taxon>Pterygota</taxon>
        <taxon>Neoptera</taxon>
        <taxon>Paraneoptera</taxon>
        <taxon>Thysanoptera</taxon>
        <taxon>Terebrantia</taxon>
        <taxon>Thripoidea</taxon>
        <taxon>Thripidae</taxon>
        <taxon>Frankliniella</taxon>
    </lineage>
</organism>
<comment type="subcellular location">
    <subcellularLocation>
        <location evidence="2">Endoplasmic reticulum membrane</location>
        <topology evidence="2">Single-pass membrane protein</topology>
    </subcellularLocation>
</comment>
<comment type="similarity">
    <text evidence="13">Belongs to the group II decarboxylase family. Sphingosine-1-phosphate lyase subfamily.</text>
</comment>
<evidence type="ECO:0000256" key="14">
    <source>
        <dbReference type="ARBA" id="ARBA00038965"/>
    </source>
</evidence>
<dbReference type="Gene3D" id="3.90.1150.10">
    <property type="entry name" value="Aspartate Aminotransferase, domain 1"/>
    <property type="match status" value="1"/>
</dbReference>
<dbReference type="KEGG" id="foc:113217708"/>
<dbReference type="GO" id="GO:0008117">
    <property type="term" value="F:sphinganine-1-phosphate aldolase activity"/>
    <property type="evidence" value="ECO:0007669"/>
    <property type="project" value="UniProtKB-EC"/>
</dbReference>
<dbReference type="Gene3D" id="6.10.140.2150">
    <property type="match status" value="1"/>
</dbReference>
<dbReference type="FunFam" id="3.40.640.10:FF:000020">
    <property type="entry name" value="sphingosine-1-phosphate lyase 1"/>
    <property type="match status" value="1"/>
</dbReference>
<dbReference type="CDD" id="cd06450">
    <property type="entry name" value="DOPA_deC_like"/>
    <property type="match status" value="1"/>
</dbReference>
<evidence type="ECO:0000256" key="6">
    <source>
        <dbReference type="ARBA" id="ARBA00022824"/>
    </source>
</evidence>
<keyword evidence="10" id="KW-0443">Lipid metabolism</keyword>
<dbReference type="PANTHER" id="PTHR42735:SF6">
    <property type="entry name" value="SPHINGOSINE-1-PHOSPHATE LYASE 1"/>
    <property type="match status" value="1"/>
</dbReference>
<evidence type="ECO:0000256" key="7">
    <source>
        <dbReference type="ARBA" id="ARBA00022898"/>
    </source>
</evidence>
<keyword evidence="11" id="KW-0472">Membrane</keyword>
<evidence type="ECO:0000256" key="2">
    <source>
        <dbReference type="ARBA" id="ARBA00004389"/>
    </source>
</evidence>
<gene>
    <name evidence="19" type="primary">LOC113217708</name>
</gene>
<dbReference type="EC" id="4.1.2.27" evidence="14"/>
<sequence>MQLEVIRSAATHSKEFVNSLVGHKEPWQIVAITATSTLAGYWLIEFIFDGDESAWIRCKKSAFRILRRIPAVREKIDSELKKIQESFSEDAKKRYQGKVFFGSLPVKGKADSEILKQVHEYLELGEYKWKDGYLSGSLYMWNPELISMLSEVCSAAFYTNPLHPDVFPGVNKMEAEVVRMSCNLFNGSLESCGTMTTGGTESIFMACKAYRDYAQEEKGIKRPEIIVPVTAHAAFDKAAHYLGIRIKHIPINEDTTVNIAAMKRAISRNTCMLVGSAPNFPYGTIDDITSIGELGMKYNIPVHVDACLGGFIAAFMDHTEYKMPPFDFRVPGVTSISADTHKYGFAPKGSSVLMYSEPKYRRYQYTVTTDWPGGVYGSPTVGGSRCGAIIATCWATFMHFGLEGYVEATRQIVKATKQIEDGLRKINGIFVFGKPVTSVVAIGSKVFDIYILQEAMQAKGWNLNTLQFPKGIHLCVTHLHTEEGRAETFVKDVEEAVAEIMKNPQQDVDGKMAIYGASQTLQDRTIVTDFTRLWIDALYYTPDTPSA</sequence>
<reference evidence="19" key="1">
    <citation type="journal article" date="2018" name="Proc. Natl. Acad. Sci. U.S.A.">
        <title>Phylogenomics and the evolution of hemipteroid insects.</title>
        <authorList>
            <person name="Johnson K.P."/>
            <person name="Dietrich C.H."/>
            <person name="Friedrich F."/>
            <person name="Beutel R.G."/>
            <person name="Wipfler B."/>
            <person name="Peters R.S."/>
            <person name="Allen J.M."/>
            <person name="Petersen M."/>
            <person name="Donath A."/>
            <person name="Walden K.K."/>
            <person name="Kozlov A.M."/>
            <person name="Podsiadlowski L."/>
            <person name="Mayer C."/>
            <person name="Meusemann K."/>
            <person name="Vasilikopoulos A."/>
            <person name="Waterhouse R.M."/>
            <person name="Cameron S.L."/>
            <person name="Weirauch C."/>
            <person name="Swanson D.R."/>
            <person name="Percy D.M."/>
            <person name="Hardy N.B."/>
            <person name="Terry I."/>
            <person name="Liu S."/>
            <person name="Zhou X."/>
            <person name="Misof B."/>
            <person name="Robertson H.M."/>
            <person name="Yoshizawa K."/>
        </authorList>
    </citation>
    <scope>NUCLEOTIDE SEQUENCE</scope>
    <source>
        <tissue evidence="19">Whole organism</tissue>
    </source>
</reference>